<protein>
    <submittedName>
        <fullName evidence="1">Uncharacterized protein</fullName>
    </submittedName>
</protein>
<keyword evidence="2" id="KW-1185">Reference proteome</keyword>
<accession>A0ACC1TEZ2</accession>
<name>A0ACC1TEZ2_9APHY</name>
<proteinExistence type="predicted"/>
<evidence type="ECO:0000313" key="2">
    <source>
        <dbReference type="Proteomes" id="UP001148662"/>
    </source>
</evidence>
<reference evidence="1" key="1">
    <citation type="submission" date="2022-07" db="EMBL/GenBank/DDBJ databases">
        <title>Genome Sequence of Phlebia brevispora.</title>
        <authorList>
            <person name="Buettner E."/>
        </authorList>
    </citation>
    <scope>NUCLEOTIDE SEQUENCE</scope>
    <source>
        <strain evidence="1">MPL23</strain>
    </source>
</reference>
<comment type="caution">
    <text evidence="1">The sequence shown here is derived from an EMBL/GenBank/DDBJ whole genome shotgun (WGS) entry which is preliminary data.</text>
</comment>
<sequence>MYLLLGVLRSFIKKNPLRNVAGPAPYSRLSGDMEPLFDRHKGWGFKADIGEKYGGVVHLHGMFGSDVLYVFDPLALQQILTTDGIYYEQPSWAYAANIVMFGPGIISVRGRFSAMFRRIIGAYAIVPGNEHKRQRKMLLSVFSVNAMRNMTPLFYDTARKVRDAIRTSLEDSAQKEVDMMHWVSRTALELIGQGGMGYSFDSLMPGVHTPNALGEAMKSLAPVAFALFIWRLLASHIEKLGSPQFRRKLGDLAVAVIPDRNLGRMRDIINTMDEGSKAIFNSKKAALEKGDEAMVQQVGEGKDIMSILLKANMRSNAQDKLKEEELLAQITTMLFAGTDTTSNVFVHTLQLLAQHPDIQEKLRQELAEARDYAGQDISHDRLIELPFLEAVCKESLRLFAPIDIIPRALVARIPLDLHGKLFIDISRRAITDVIMPLHTPVRGVDGALVNEILVPKGTLILPSMTHCNITKEIWGQDALEWKPERWLSPLPLAVSDAHIPGVFSNLMSFGGGPRSCIGMKFGLLEMKVLLSVLLDSFKFSPTGKEITWNFAGISYPTMDKTSVEPSLILNVERMQRPMANHNAFNTVELAQAIESMDAWFISSPHLFATERHHRNIGLFVAPGDGHAPTARKAGLRMLISSVPSVPNVLSAPRELLGCIHCSDSLAVANDHRSATIDLFCSIHRLMMPTPIRLRRFFGQPASPADVPEELFDLVLSFFTTEVFESDLNHVMVNKRVLKQLSLVCRRWANLTQPKLFQEIRLRDRQDVHTLLAFVADPKSRVAKHIVRIHISLSVAEFPFQPWVHTVCSVLLSKLPSLEVGVVLDIAGPLPIKKRLRGIHQFLPTYFPLSSARITEIKLSLIHFTSFKDLVHLLREMPWVQTVHCGQVTWDCSSDDESMPVATSYLSRCKYLDDIVTKYTMTKCTNNGAAAWLSWLLAPTFSSRLQQDHAEALCRIASASIANVDVDKYPDFQVHCDRHGDSFAFWAECNAAKYTTLTPRISVFLELQMPGQLRRVRAIVLEFDDEPESISNFIKHGDWITIDKQIMDLPALETVLFTFESCHDIPVFHKEVLMASMSRLHHAPALKYAFRTSKGLQAPAACADDAVNEIAPAVKDWKELL</sequence>
<evidence type="ECO:0000313" key="1">
    <source>
        <dbReference type="EMBL" id="KAJ3559640.1"/>
    </source>
</evidence>
<organism evidence="1 2">
    <name type="scientific">Phlebia brevispora</name>
    <dbReference type="NCBI Taxonomy" id="194682"/>
    <lineage>
        <taxon>Eukaryota</taxon>
        <taxon>Fungi</taxon>
        <taxon>Dikarya</taxon>
        <taxon>Basidiomycota</taxon>
        <taxon>Agaricomycotina</taxon>
        <taxon>Agaricomycetes</taxon>
        <taxon>Polyporales</taxon>
        <taxon>Meruliaceae</taxon>
        <taxon>Phlebia</taxon>
    </lineage>
</organism>
<gene>
    <name evidence="1" type="ORF">NM688_g211</name>
</gene>
<dbReference type="Proteomes" id="UP001148662">
    <property type="component" value="Unassembled WGS sequence"/>
</dbReference>
<dbReference type="EMBL" id="JANHOG010000015">
    <property type="protein sequence ID" value="KAJ3559640.1"/>
    <property type="molecule type" value="Genomic_DNA"/>
</dbReference>